<protein>
    <submittedName>
        <fullName evidence="3">Phage replication protein</fullName>
    </submittedName>
</protein>
<dbReference type="EMBL" id="PNYB01000001">
    <property type="protein sequence ID" value="PMS28504.1"/>
    <property type="molecule type" value="Genomic_DNA"/>
</dbReference>
<evidence type="ECO:0000313" key="3">
    <source>
        <dbReference type="EMBL" id="PMS28504.1"/>
    </source>
</evidence>
<keyword evidence="4" id="KW-1185">Reference proteome</keyword>
<feature type="domain" description="Replication initiation protein-like C-terminal" evidence="2">
    <location>
        <begin position="197"/>
        <end position="310"/>
    </location>
</feature>
<gene>
    <name evidence="3" type="ORF">C0Z19_02045</name>
</gene>
<sequence length="449" mass="50063">MGKLKNAFLAESVSTPKGLLAQDAAAPARRHEDGRGGALRDAPPRTNRGDTEKAPLATVERLQLVVTESGEIKTIAVRVPCGDQVAMIDTLRFTVSERTFCKTAGRELVSDDEFICEASHIMTDIFGFGITKDLQVRRDFYLSAWELGNAYGYVAIGGSSQRGTILVNLTGQGCIAAKDGWEGRLYDFLAQTAARPTITRVDLAHDCMQGEYTVDQADQWYDDGLFTASGRAPSHEHRGDWRNPRGKGRSLYVGRRKNGKMCRVYEKGMEQGDETSPWVRFEVEVRNDKRVIPLDVLLDPSGYFVGAYPCLRFFEHARTPQRIEVKQKAAEINVDASLRNILISYGKYAAVLRPLMGDEAFLDAITSKSGEWPMRLKVPGYEFCETPIHKRDVPQAFNDLDPSDDGWPEEQVFRPADICTGVNYEVSERSEGLGNEGEQGHDGKRHGFR</sequence>
<organism evidence="3 4">
    <name type="scientific">Trinickia soli</name>
    <dbReference type="NCBI Taxonomy" id="380675"/>
    <lineage>
        <taxon>Bacteria</taxon>
        <taxon>Pseudomonadati</taxon>
        <taxon>Pseudomonadota</taxon>
        <taxon>Betaproteobacteria</taxon>
        <taxon>Burkholderiales</taxon>
        <taxon>Burkholderiaceae</taxon>
        <taxon>Trinickia</taxon>
    </lineage>
</organism>
<dbReference type="AlphaFoldDB" id="A0A2N7WGM5"/>
<accession>A0A2N7WGM5</accession>
<evidence type="ECO:0000313" key="4">
    <source>
        <dbReference type="Proteomes" id="UP000235347"/>
    </source>
</evidence>
<proteinExistence type="predicted"/>
<dbReference type="Pfam" id="PF02486">
    <property type="entry name" value="Rep_trans"/>
    <property type="match status" value="1"/>
</dbReference>
<feature type="region of interest" description="Disordered" evidence="1">
    <location>
        <begin position="427"/>
        <end position="449"/>
    </location>
</feature>
<name>A0A2N7WGM5_9BURK</name>
<dbReference type="Proteomes" id="UP000235347">
    <property type="component" value="Unassembled WGS sequence"/>
</dbReference>
<dbReference type="InterPro" id="IPR003491">
    <property type="entry name" value="REP-like_C"/>
</dbReference>
<dbReference type="RefSeq" id="WP_102608093.1">
    <property type="nucleotide sequence ID" value="NZ_CADIKD010000006.1"/>
</dbReference>
<evidence type="ECO:0000256" key="1">
    <source>
        <dbReference type="SAM" id="MobiDB-lite"/>
    </source>
</evidence>
<feature type="region of interest" description="Disordered" evidence="1">
    <location>
        <begin position="19"/>
        <end position="53"/>
    </location>
</feature>
<reference evidence="3 4" key="1">
    <citation type="submission" date="2018-01" db="EMBL/GenBank/DDBJ databases">
        <title>Whole genome analyses suggest that Burkholderia sensu lato contains two further novel genera in the rhizoxinica-symbiotica group Mycetohabitans gen. nov., and Trinickia gen. nov.: implications for the evolution of diazotrophy and nodulation in the Burkholderiaceae.</title>
        <authorList>
            <person name="Estrada-de los Santos P."/>
            <person name="Palmer M."/>
            <person name="Chavez-Ramirez B."/>
            <person name="Beukes C."/>
            <person name="Steenkamp E.T."/>
            <person name="Hirsch A.M."/>
            <person name="Manyaka P."/>
            <person name="Maluk M."/>
            <person name="Lafos M."/>
            <person name="Crook M."/>
            <person name="Gross E."/>
            <person name="Simon M.F."/>
            <person name="Bueno dos Reis Junior F."/>
            <person name="Poole P.S."/>
            <person name="Venter S.N."/>
            <person name="James E.K."/>
        </authorList>
    </citation>
    <scope>NUCLEOTIDE SEQUENCE [LARGE SCALE GENOMIC DNA]</scope>
    <source>
        <strain evidence="3 4">GP25-8</strain>
    </source>
</reference>
<comment type="caution">
    <text evidence="3">The sequence shown here is derived from an EMBL/GenBank/DDBJ whole genome shotgun (WGS) entry which is preliminary data.</text>
</comment>
<evidence type="ECO:0000259" key="2">
    <source>
        <dbReference type="Pfam" id="PF02486"/>
    </source>
</evidence>